<dbReference type="HAMAP" id="MF_00003">
    <property type="entry name" value="RbfA"/>
    <property type="match status" value="1"/>
</dbReference>
<dbReference type="NCBIfam" id="TIGR00082">
    <property type="entry name" value="rbfA"/>
    <property type="match status" value="1"/>
</dbReference>
<dbReference type="Pfam" id="PF02033">
    <property type="entry name" value="RBFA"/>
    <property type="match status" value="1"/>
</dbReference>
<dbReference type="PANTHER" id="PTHR33515">
    <property type="entry name" value="RIBOSOME-BINDING FACTOR A, CHLOROPLASTIC-RELATED"/>
    <property type="match status" value="1"/>
</dbReference>
<name>A0A449A6F5_9BACT</name>
<evidence type="ECO:0000313" key="3">
    <source>
        <dbReference type="EMBL" id="VEU59824.1"/>
    </source>
</evidence>
<evidence type="ECO:0000313" key="4">
    <source>
        <dbReference type="Proteomes" id="UP000289440"/>
    </source>
</evidence>
<evidence type="ECO:0000256" key="2">
    <source>
        <dbReference type="HAMAP-Rule" id="MF_00003"/>
    </source>
</evidence>
<comment type="function">
    <text evidence="2">One of several proteins that assist in the late maturation steps of the functional core of the 30S ribosomal subunit. Associates with free 30S ribosomal subunits (but not with 30S subunits that are part of 70S ribosomes or polysomes). Required for efficient processing of 16S rRNA. May interact with the 5'-terminal helix region of 16S rRNA.</text>
</comment>
<gene>
    <name evidence="2 3" type="primary">rbfA</name>
    <name evidence="3" type="ORF">NCTC10166_00810</name>
</gene>
<organism evidence="3 4">
    <name type="scientific">Mesomycoplasma neurolyticum</name>
    <dbReference type="NCBI Taxonomy" id="2120"/>
    <lineage>
        <taxon>Bacteria</taxon>
        <taxon>Bacillati</taxon>
        <taxon>Mycoplasmatota</taxon>
        <taxon>Mycoplasmoidales</taxon>
        <taxon>Metamycoplasmataceae</taxon>
        <taxon>Mesomycoplasma</taxon>
    </lineage>
</organism>
<accession>A0A449A6F5</accession>
<dbReference type="OrthoDB" id="384689at2"/>
<dbReference type="InterPro" id="IPR015946">
    <property type="entry name" value="KH_dom-like_a/b"/>
</dbReference>
<comment type="subunit">
    <text evidence="2">Monomer. Binds 30S ribosomal subunits, but not 50S ribosomal subunits or 70S ribosomes.</text>
</comment>
<dbReference type="Gene3D" id="3.30.300.20">
    <property type="match status" value="1"/>
</dbReference>
<dbReference type="GO" id="GO:0005829">
    <property type="term" value="C:cytosol"/>
    <property type="evidence" value="ECO:0007669"/>
    <property type="project" value="TreeGrafter"/>
</dbReference>
<dbReference type="KEGG" id="mnu:NCTC10166_00810"/>
<dbReference type="RefSeq" id="WP_129720189.1">
    <property type="nucleotide sequence ID" value="NZ_LR214951.1"/>
</dbReference>
<keyword evidence="2" id="KW-0963">Cytoplasm</keyword>
<comment type="similarity">
    <text evidence="2">Belongs to the RbfA family.</text>
</comment>
<dbReference type="Proteomes" id="UP000289440">
    <property type="component" value="Chromosome"/>
</dbReference>
<sequence length="114" mass="13417">MSSISIRKKESHYHLILSQIFQEEFQHSDVIGLTITEVRLSNDGSHLKVYLSFEQREKKGLIAVDNAKAFIRRELAHRINARRVPELHFFIDEVAEYANKIENILQQIKEKENK</sequence>
<dbReference type="GO" id="GO:0030490">
    <property type="term" value="P:maturation of SSU-rRNA"/>
    <property type="evidence" value="ECO:0007669"/>
    <property type="project" value="UniProtKB-UniRule"/>
</dbReference>
<dbReference type="InterPro" id="IPR000238">
    <property type="entry name" value="RbfA"/>
</dbReference>
<dbReference type="SUPFAM" id="SSF89919">
    <property type="entry name" value="Ribosome-binding factor A, RbfA"/>
    <property type="match status" value="1"/>
</dbReference>
<comment type="subcellular location">
    <subcellularLocation>
        <location evidence="2">Cytoplasm</location>
    </subcellularLocation>
</comment>
<dbReference type="PANTHER" id="PTHR33515:SF1">
    <property type="entry name" value="RIBOSOME-BINDING FACTOR A, CHLOROPLASTIC-RELATED"/>
    <property type="match status" value="1"/>
</dbReference>
<keyword evidence="1 2" id="KW-0690">Ribosome biogenesis</keyword>
<protein>
    <recommendedName>
        <fullName evidence="2">Ribosome-binding factor A</fullName>
    </recommendedName>
</protein>
<keyword evidence="4" id="KW-1185">Reference proteome</keyword>
<evidence type="ECO:0000256" key="1">
    <source>
        <dbReference type="ARBA" id="ARBA00022517"/>
    </source>
</evidence>
<dbReference type="GO" id="GO:0043024">
    <property type="term" value="F:ribosomal small subunit binding"/>
    <property type="evidence" value="ECO:0007669"/>
    <property type="project" value="TreeGrafter"/>
</dbReference>
<dbReference type="InterPro" id="IPR023799">
    <property type="entry name" value="RbfA_dom_sf"/>
</dbReference>
<reference evidence="3 4" key="1">
    <citation type="submission" date="2019-01" db="EMBL/GenBank/DDBJ databases">
        <authorList>
            <consortium name="Pathogen Informatics"/>
        </authorList>
    </citation>
    <scope>NUCLEOTIDE SEQUENCE [LARGE SCALE GENOMIC DNA]</scope>
    <source>
        <strain evidence="3 4">NCTC10166</strain>
    </source>
</reference>
<proteinExistence type="inferred from homology"/>
<dbReference type="AlphaFoldDB" id="A0A449A6F5"/>
<dbReference type="EMBL" id="LR214951">
    <property type="protein sequence ID" value="VEU59824.1"/>
    <property type="molecule type" value="Genomic_DNA"/>
</dbReference>